<proteinExistence type="predicted"/>
<name>A0A518CQ98_9PLAN</name>
<dbReference type="InterPro" id="IPR038740">
    <property type="entry name" value="BioF2-like_GNAT_dom"/>
</dbReference>
<organism evidence="2 3">
    <name type="scientific">Polystyrenella longa</name>
    <dbReference type="NCBI Taxonomy" id="2528007"/>
    <lineage>
        <taxon>Bacteria</taxon>
        <taxon>Pseudomonadati</taxon>
        <taxon>Planctomycetota</taxon>
        <taxon>Planctomycetia</taxon>
        <taxon>Planctomycetales</taxon>
        <taxon>Planctomycetaceae</taxon>
        <taxon>Polystyrenella</taxon>
    </lineage>
</organism>
<reference evidence="2 3" key="1">
    <citation type="submission" date="2019-02" db="EMBL/GenBank/DDBJ databases">
        <title>Deep-cultivation of Planctomycetes and their phenomic and genomic characterization uncovers novel biology.</title>
        <authorList>
            <person name="Wiegand S."/>
            <person name="Jogler M."/>
            <person name="Boedeker C."/>
            <person name="Pinto D."/>
            <person name="Vollmers J."/>
            <person name="Rivas-Marin E."/>
            <person name="Kohn T."/>
            <person name="Peeters S.H."/>
            <person name="Heuer A."/>
            <person name="Rast P."/>
            <person name="Oberbeckmann S."/>
            <person name="Bunk B."/>
            <person name="Jeske O."/>
            <person name="Meyerdierks A."/>
            <person name="Storesund J.E."/>
            <person name="Kallscheuer N."/>
            <person name="Luecker S."/>
            <person name="Lage O.M."/>
            <person name="Pohl T."/>
            <person name="Merkel B.J."/>
            <person name="Hornburger P."/>
            <person name="Mueller R.-W."/>
            <person name="Bruemmer F."/>
            <person name="Labrenz M."/>
            <person name="Spormann A.M."/>
            <person name="Op den Camp H."/>
            <person name="Overmann J."/>
            <person name="Amann R."/>
            <person name="Jetten M.S.M."/>
            <person name="Mascher T."/>
            <person name="Medema M.H."/>
            <person name="Devos D.P."/>
            <person name="Kaster A.-K."/>
            <person name="Ovreas L."/>
            <person name="Rohde M."/>
            <person name="Galperin M.Y."/>
            <person name="Jogler C."/>
        </authorList>
    </citation>
    <scope>NUCLEOTIDE SEQUENCE [LARGE SCALE GENOMIC DNA]</scope>
    <source>
        <strain evidence="2 3">Pla110</strain>
    </source>
</reference>
<dbReference type="OrthoDB" id="286168at2"/>
<dbReference type="KEGG" id="plon:Pla110_31340"/>
<keyword evidence="3" id="KW-1185">Reference proteome</keyword>
<dbReference type="Proteomes" id="UP000317178">
    <property type="component" value="Chromosome"/>
</dbReference>
<protein>
    <recommendedName>
        <fullName evidence="1">BioF2-like acetyltransferase domain-containing protein</fullName>
    </recommendedName>
</protein>
<evidence type="ECO:0000313" key="3">
    <source>
        <dbReference type="Proteomes" id="UP000317178"/>
    </source>
</evidence>
<evidence type="ECO:0000259" key="1">
    <source>
        <dbReference type="Pfam" id="PF13480"/>
    </source>
</evidence>
<dbReference type="EMBL" id="CP036281">
    <property type="protein sequence ID" value="QDU81393.1"/>
    <property type="molecule type" value="Genomic_DNA"/>
</dbReference>
<feature type="domain" description="BioF2-like acetyltransferase" evidence="1">
    <location>
        <begin position="177"/>
        <end position="314"/>
    </location>
</feature>
<accession>A0A518CQ98</accession>
<gene>
    <name evidence="2" type="ORF">Pla110_31340</name>
</gene>
<sequence>MLIVTEYHNLEELKTVSDVWNRLWSQTPDSSFLHSYEAFEATCALTGLRDDLKVLMVSLMGKPIGFVPFVIRPMETSLGTLRVLTFPMEEWFSFYNTIGPHKTIILQAAIKHLKKSDRNWDYLDWTGLLKQGREKERLETAGILHGMKMEQHSSRECSVINLEKGWYSFWTNADAEMRQTAHSMERRLQGMGRLRLMRCRSIAENQVDEPGENLIYQHLQKILSENLANPIGKTKERRGTRNSEFISRIHNAAVGQAVADWSVLYVDDEPIAAAYGLAHQGRLEMLSLSSRVGWPMESRLVLMKMLLEDSCRRGDLNIMIPTTWGSVATCLRNETFTTCRFVCTPMTSWKVHALKTTRIVQEWLGKPKEPVGFYDEKWNDRRDERPLKLNVLA</sequence>
<dbReference type="AlphaFoldDB" id="A0A518CQ98"/>
<dbReference type="Pfam" id="PF13480">
    <property type="entry name" value="Acetyltransf_6"/>
    <property type="match status" value="1"/>
</dbReference>
<dbReference type="RefSeq" id="WP_144996698.1">
    <property type="nucleotide sequence ID" value="NZ_CP036281.1"/>
</dbReference>
<evidence type="ECO:0000313" key="2">
    <source>
        <dbReference type="EMBL" id="QDU81393.1"/>
    </source>
</evidence>